<dbReference type="Pfam" id="PF13632">
    <property type="entry name" value="Glyco_trans_2_3"/>
    <property type="match status" value="1"/>
</dbReference>
<feature type="non-terminal residue" evidence="5">
    <location>
        <position position="169"/>
    </location>
</feature>
<name>T1BF94_9ZZZZ</name>
<dbReference type="GO" id="GO:0016757">
    <property type="term" value="F:glycosyltransferase activity"/>
    <property type="evidence" value="ECO:0007669"/>
    <property type="project" value="UniProtKB-KW"/>
</dbReference>
<evidence type="ECO:0000313" key="5">
    <source>
        <dbReference type="EMBL" id="EQD51719.1"/>
    </source>
</evidence>
<evidence type="ECO:0000256" key="3">
    <source>
        <dbReference type="ARBA" id="ARBA00022679"/>
    </source>
</evidence>
<evidence type="ECO:0000256" key="2">
    <source>
        <dbReference type="ARBA" id="ARBA00022676"/>
    </source>
</evidence>
<dbReference type="InterPro" id="IPR029044">
    <property type="entry name" value="Nucleotide-diphossugar_trans"/>
</dbReference>
<reference evidence="5" key="2">
    <citation type="journal article" date="2014" name="ISME J.">
        <title>Microbial stratification in low pH oxic and suboxic macroscopic growths along an acid mine drainage.</title>
        <authorList>
            <person name="Mendez-Garcia C."/>
            <person name="Mesa V."/>
            <person name="Sprenger R.R."/>
            <person name="Richter M."/>
            <person name="Diez M.S."/>
            <person name="Solano J."/>
            <person name="Bargiela R."/>
            <person name="Golyshina O.V."/>
            <person name="Manteca A."/>
            <person name="Ramos J.L."/>
            <person name="Gallego J.R."/>
            <person name="Llorente I."/>
            <person name="Martins Dos Santos V.A."/>
            <person name="Jensen O.N."/>
            <person name="Pelaez A.I."/>
            <person name="Sanchez J."/>
            <person name="Ferrer M."/>
        </authorList>
    </citation>
    <scope>NUCLEOTIDE SEQUENCE</scope>
</reference>
<dbReference type="SUPFAM" id="SSF53448">
    <property type="entry name" value="Nucleotide-diphospho-sugar transferases"/>
    <property type="match status" value="1"/>
</dbReference>
<dbReference type="AlphaFoldDB" id="T1BF94"/>
<keyword evidence="2" id="KW-0328">Glycosyltransferase</keyword>
<accession>T1BF94</accession>
<keyword evidence="3 5" id="KW-0808">Transferase</keyword>
<feature type="non-terminal residue" evidence="5">
    <location>
        <position position="1"/>
    </location>
</feature>
<dbReference type="Gene3D" id="3.90.550.10">
    <property type="entry name" value="Spore Coat Polysaccharide Biosynthesis Protein SpsA, Chain A"/>
    <property type="match status" value="1"/>
</dbReference>
<comment type="caution">
    <text evidence="5">The sequence shown here is derived from an EMBL/GenBank/DDBJ whole genome shotgun (WGS) entry which is preliminary data.</text>
</comment>
<dbReference type="InterPro" id="IPR001173">
    <property type="entry name" value="Glyco_trans_2-like"/>
</dbReference>
<sequence length="169" mass="19086">SMTKKDVILLNTDTVVTPGWARKMRACAYSDDRIATVTPFTNNGRMCSVPEFLGNNEIPEGFTVETFAECVENASSNCYPELVTAVGFCMYIRRSVIDEIGYFDDINFEMGYGEEVDFSFRATCKGYKNVLCDNTFVFHKGRASFLDTQDALMEKNHKVLAGKYPELWA</sequence>
<organism evidence="5">
    <name type="scientific">mine drainage metagenome</name>
    <dbReference type="NCBI Taxonomy" id="410659"/>
    <lineage>
        <taxon>unclassified sequences</taxon>
        <taxon>metagenomes</taxon>
        <taxon>ecological metagenomes</taxon>
    </lineage>
</organism>
<evidence type="ECO:0000256" key="1">
    <source>
        <dbReference type="ARBA" id="ARBA00006739"/>
    </source>
</evidence>
<dbReference type="PANTHER" id="PTHR43179">
    <property type="entry name" value="RHAMNOSYLTRANSFERASE WBBL"/>
    <property type="match status" value="1"/>
</dbReference>
<feature type="domain" description="Glycosyltransferase 2-like" evidence="4">
    <location>
        <begin position="7"/>
        <end position="140"/>
    </location>
</feature>
<reference evidence="5" key="1">
    <citation type="submission" date="2013-08" db="EMBL/GenBank/DDBJ databases">
        <authorList>
            <person name="Mendez C."/>
            <person name="Richter M."/>
            <person name="Ferrer M."/>
            <person name="Sanchez J."/>
        </authorList>
    </citation>
    <scope>NUCLEOTIDE SEQUENCE</scope>
</reference>
<evidence type="ECO:0000259" key="4">
    <source>
        <dbReference type="Pfam" id="PF13632"/>
    </source>
</evidence>
<gene>
    <name evidence="5" type="ORF">B2A_06803</name>
</gene>
<dbReference type="PANTHER" id="PTHR43179:SF12">
    <property type="entry name" value="GALACTOFURANOSYLTRANSFERASE GLFT2"/>
    <property type="match status" value="1"/>
</dbReference>
<proteinExistence type="inferred from homology"/>
<comment type="similarity">
    <text evidence="1">Belongs to the glycosyltransferase 2 family.</text>
</comment>
<protein>
    <submittedName>
        <fullName evidence="5">Family 2 glycosyl transferase</fullName>
    </submittedName>
</protein>
<dbReference type="EMBL" id="AUZZ01004843">
    <property type="protein sequence ID" value="EQD51719.1"/>
    <property type="molecule type" value="Genomic_DNA"/>
</dbReference>